<keyword evidence="2" id="KW-1185">Reference proteome</keyword>
<sequence length="85" mass="9571">MSIQDRSDLSESTSYGRSVLLGTLDAIERAIDPRPGIGRKQALLLLGVRDRVIDAQKRYEDDISSPMDHKELARQIHKLSKRLVA</sequence>
<gene>
    <name evidence="1" type="ORF">WG31_14385</name>
</gene>
<protein>
    <submittedName>
        <fullName evidence="1">Uncharacterized protein</fullName>
    </submittedName>
</protein>
<proteinExistence type="predicted"/>
<organism evidence="1 2">
    <name type="scientific">Acetobacter oryzifermentans</name>
    <dbReference type="NCBI Taxonomy" id="1633874"/>
    <lineage>
        <taxon>Bacteria</taxon>
        <taxon>Pseudomonadati</taxon>
        <taxon>Pseudomonadota</taxon>
        <taxon>Alphaproteobacteria</taxon>
        <taxon>Acetobacterales</taxon>
        <taxon>Acetobacteraceae</taxon>
        <taxon>Acetobacter</taxon>
    </lineage>
</organism>
<reference evidence="1 2" key="1">
    <citation type="submission" date="2015-03" db="EMBL/GenBank/DDBJ databases">
        <title>Genome study of Acetobacter sp. SLV-7.</title>
        <authorList>
            <person name="Cho G.Y."/>
            <person name="Jeon C.O."/>
        </authorList>
    </citation>
    <scope>NUCLEOTIDE SEQUENCE [LARGE SCALE GENOMIC DNA]</scope>
    <source>
        <strain evidence="1 2">SLV-7</strain>
        <plasmid evidence="1 2">unnamed2</plasmid>
    </source>
</reference>
<dbReference type="EMBL" id="CP011122">
    <property type="protein sequence ID" value="ANA15310.1"/>
    <property type="molecule type" value="Genomic_DNA"/>
</dbReference>
<accession>A0ABM6ANF7</accession>
<geneLocation type="plasmid" evidence="1 2">
    <name>unnamed2</name>
</geneLocation>
<dbReference type="GeneID" id="60377615"/>
<keyword evidence="1" id="KW-0614">Plasmid</keyword>
<dbReference type="Proteomes" id="UP000076595">
    <property type="component" value="Plasmid unnamed2"/>
</dbReference>
<evidence type="ECO:0000313" key="2">
    <source>
        <dbReference type="Proteomes" id="UP000076595"/>
    </source>
</evidence>
<evidence type="ECO:0000313" key="1">
    <source>
        <dbReference type="EMBL" id="ANA15310.1"/>
    </source>
</evidence>
<dbReference type="RefSeq" id="WP_003626903.1">
    <property type="nucleotide sequence ID" value="NZ_CP011122.1"/>
</dbReference>
<name>A0ABM6ANF7_9PROT</name>